<name>G0S602_CHATD</name>
<evidence type="ECO:0000313" key="3">
    <source>
        <dbReference type="Proteomes" id="UP000008066"/>
    </source>
</evidence>
<dbReference type="KEGG" id="cthr:CTHT_0025540"/>
<organism evidence="3">
    <name type="scientific">Chaetomium thermophilum (strain DSM 1495 / CBS 144.50 / IMI 039719)</name>
    <name type="common">Thermochaetoides thermophila</name>
    <dbReference type="NCBI Taxonomy" id="759272"/>
    <lineage>
        <taxon>Eukaryota</taxon>
        <taxon>Fungi</taxon>
        <taxon>Dikarya</taxon>
        <taxon>Ascomycota</taxon>
        <taxon>Pezizomycotina</taxon>
        <taxon>Sordariomycetes</taxon>
        <taxon>Sordariomycetidae</taxon>
        <taxon>Sordariales</taxon>
        <taxon>Chaetomiaceae</taxon>
        <taxon>Thermochaetoides</taxon>
    </lineage>
</organism>
<dbReference type="AlphaFoldDB" id="G0S602"/>
<dbReference type="RefSeq" id="XP_006693014.1">
    <property type="nucleotide sequence ID" value="XM_006692951.1"/>
</dbReference>
<dbReference type="Proteomes" id="UP000008066">
    <property type="component" value="Unassembled WGS sequence"/>
</dbReference>
<feature type="compositionally biased region" description="Basic and acidic residues" evidence="1">
    <location>
        <begin position="314"/>
        <end position="325"/>
    </location>
</feature>
<protein>
    <submittedName>
        <fullName evidence="2">Uncharacterized protein</fullName>
    </submittedName>
</protein>
<reference evidence="2 3" key="1">
    <citation type="journal article" date="2011" name="Cell">
        <title>Insight into structure and assembly of the nuclear pore complex by utilizing the genome of a eukaryotic thermophile.</title>
        <authorList>
            <person name="Amlacher S."/>
            <person name="Sarges P."/>
            <person name="Flemming D."/>
            <person name="van Noort V."/>
            <person name="Kunze R."/>
            <person name="Devos D.P."/>
            <person name="Arumugam M."/>
            <person name="Bork P."/>
            <person name="Hurt E."/>
        </authorList>
    </citation>
    <scope>NUCLEOTIDE SEQUENCE [LARGE SCALE GENOMIC DNA]</scope>
    <source>
        <strain evidence="3">DSM 1495 / CBS 144.50 / IMI 039719</strain>
    </source>
</reference>
<feature type="region of interest" description="Disordered" evidence="1">
    <location>
        <begin position="303"/>
        <end position="328"/>
    </location>
</feature>
<dbReference type="HOGENOM" id="CLU_767268_0_0_1"/>
<feature type="region of interest" description="Disordered" evidence="1">
    <location>
        <begin position="195"/>
        <end position="234"/>
    </location>
</feature>
<gene>
    <name evidence="2" type="ORF">CTHT_0025540</name>
</gene>
<evidence type="ECO:0000313" key="2">
    <source>
        <dbReference type="EMBL" id="EGS20718.1"/>
    </source>
</evidence>
<evidence type="ECO:0000256" key="1">
    <source>
        <dbReference type="SAM" id="MobiDB-lite"/>
    </source>
</evidence>
<dbReference type="GeneID" id="18256592"/>
<proteinExistence type="predicted"/>
<sequence>MSWLNLTEQYLSFVSSFLVFVPFGTTTETLNMHREYLLTLGLGYIFPKLKKKIQPSSTMFNSRFSWLASFARSLRRNSYNASSTGSKSTKKTSLLSTVSDSSLSTRIEVTLVHGAQPYGHGGIELSSLPQLTSSSTTSKRIRNLWLEPTIEEIDAATTQIFSSNNNLVQTRIHCFDLCTNISGFSPLLRNRSIASSNSSRFEPERPIMRPAPTPRPTQTYSRAPGHSANRFGGSGLDNISPWMRVMEEYGYLEVRSSRPRVEVDTRVWASPRSSALPTIDASDHDSDMLMGTMGAGTVTAVTSPDPLRVCSPESRQDPSHSHNGESRTGAVHIHTSIEHCTEMANLVLDNARTDRNREFGD</sequence>
<dbReference type="EMBL" id="GL988041">
    <property type="protein sequence ID" value="EGS20718.1"/>
    <property type="molecule type" value="Genomic_DNA"/>
</dbReference>
<keyword evidence="3" id="KW-1185">Reference proteome</keyword>
<accession>G0S602</accession>